<dbReference type="Proteomes" id="UP001558652">
    <property type="component" value="Unassembled WGS sequence"/>
</dbReference>
<comment type="caution">
    <text evidence="1">The sequence shown here is derived from an EMBL/GenBank/DDBJ whole genome shotgun (WGS) entry which is preliminary data.</text>
</comment>
<evidence type="ECO:0000313" key="2">
    <source>
        <dbReference type="Proteomes" id="UP001558652"/>
    </source>
</evidence>
<proteinExistence type="predicted"/>
<reference evidence="1 2" key="1">
    <citation type="submission" date="2024-07" db="EMBL/GenBank/DDBJ databases">
        <title>Chromosome-level genome assembly of the water stick insect Ranatra chinensis (Heteroptera: Nepidae).</title>
        <authorList>
            <person name="Liu X."/>
        </authorList>
    </citation>
    <scope>NUCLEOTIDE SEQUENCE [LARGE SCALE GENOMIC DNA]</scope>
    <source>
        <strain evidence="1">Cailab_2021Rc</strain>
        <tissue evidence="1">Muscle</tissue>
    </source>
</reference>
<keyword evidence="2" id="KW-1185">Reference proteome</keyword>
<name>A0ABD0YFX1_9HEMI</name>
<gene>
    <name evidence="1" type="ORF">AAG570_012489</name>
</gene>
<dbReference type="AlphaFoldDB" id="A0ABD0YFX1"/>
<evidence type="ECO:0000313" key="1">
    <source>
        <dbReference type="EMBL" id="KAL1129544.1"/>
    </source>
</evidence>
<organism evidence="1 2">
    <name type="scientific">Ranatra chinensis</name>
    <dbReference type="NCBI Taxonomy" id="642074"/>
    <lineage>
        <taxon>Eukaryota</taxon>
        <taxon>Metazoa</taxon>
        <taxon>Ecdysozoa</taxon>
        <taxon>Arthropoda</taxon>
        <taxon>Hexapoda</taxon>
        <taxon>Insecta</taxon>
        <taxon>Pterygota</taxon>
        <taxon>Neoptera</taxon>
        <taxon>Paraneoptera</taxon>
        <taxon>Hemiptera</taxon>
        <taxon>Heteroptera</taxon>
        <taxon>Panheteroptera</taxon>
        <taxon>Nepomorpha</taxon>
        <taxon>Nepidae</taxon>
        <taxon>Ranatrinae</taxon>
        <taxon>Ranatra</taxon>
    </lineage>
</organism>
<dbReference type="EMBL" id="JBFDAA010000008">
    <property type="protein sequence ID" value="KAL1129544.1"/>
    <property type="molecule type" value="Genomic_DNA"/>
</dbReference>
<protein>
    <submittedName>
        <fullName evidence="1">Uncharacterized protein</fullName>
    </submittedName>
</protein>
<accession>A0ABD0YFX1</accession>
<sequence>MFLSPRQFHLLIELMEGLAAPHTQDTSNVNQRNRCIQKPMNPGDFEKVEQELQDTLHSPTTPHIVTKSIPRHGWSSASIGKNIFMICGLSIVFFGIESINVSL</sequence>